<protein>
    <recommendedName>
        <fullName evidence="3">Virulence factor SrfB</fullName>
    </recommendedName>
</protein>
<sequence length="1005" mass="116620">MKRISLISNSSIQYHKFESEINLDFAKTNKLYFHQPFDTNILDFTLDPLFKVTIDGDEKYYRKQELQDKDYIVNNKLKEEVDLNTCKEIVDVYEASNLKKAIKNFKKKWIPLPYFKDNSINKDVMYPTDWARLYFDCDDDYKKVKIVLAIDTTLAKNESDKTGPQLSLNPEENIFKIHTNEINISNFLFSTNASTSWIEGYLADMFYGKNDELRYEQPIKQYISHYILLVKWIASLKETPELQLFTDDTKKIPVDLVIDIGNSATCALLFENQNDDNFTFEKVKKIIIQDYSNPQQEYNQPFPMNLVFSESHFGTINKDKYHNNKFIVPSFVRIGFEAENLINNASLNLNLGYELKTHNSSPKRYLWDTNPAEKEWEFYPTDFNKIKKVYLSGISEQLKIDGALTNGEVFGSKSLFSRNSLMKFVFLELLIHAYVQINSYKFREEHGNLTIPRTLKRITISCPTGMIQYEQIALREAAEDACKLLNNYVKYYFDSKENKFWFELPEIIPSIKDIAKKLPDLEERKDWIYDEATSCQLVFIYSLLSKKLQGNNYVIDNYLFKNKDKITIGSIDIGAGTTDVMINNYSLNSANKTINIKPDPLYWDSFKLAGDDLLKEIIQQIVIEGAAHSEAENGCTGVIENHAKAKGIEDVSEKLNGFFGQDSNNMRYVSKMMRKAFIHQVAIPIALYYLNNANKNEDLSVTFEQIIAKEFKNKELISYFEKHFGFNFLEIKWKISAQKVNSIASAVFDSLIKQLCLVLNQYQCDYIVLSGKPSSLNSIEEVFLKYLALSPNNLINLNNYWIGKWFPFSDKRGFVEDPKTMVSVGAIIALMAGKLKKINDLQIDTDLIKQKLISTADYIVKSNYNIKEVILTPKKSESTVLINSFPYQFGYAKYVSKNYPVSDLYSINIDNKEISKTIKTRYPNKDNVFYDEQINVEKNKIFQNLPLKITLSRDIDESKEQLKIESVEDNEGNDKPNKFFKLNYQTLDNENGYWLDTCEFILNAR</sequence>
<dbReference type="STRING" id="150146.SAMN05443667_11927"/>
<evidence type="ECO:0008006" key="3">
    <source>
        <dbReference type="Google" id="ProtNLM"/>
    </source>
</evidence>
<dbReference type="InterPro" id="IPR043129">
    <property type="entry name" value="ATPase_NBD"/>
</dbReference>
<accession>A0A1H4GAP0</accession>
<proteinExistence type="predicted"/>
<dbReference type="Proteomes" id="UP000198951">
    <property type="component" value="Unassembled WGS sequence"/>
</dbReference>
<gene>
    <name evidence="1" type="ORF">SAMN05443667_11927</name>
</gene>
<evidence type="ECO:0000313" key="2">
    <source>
        <dbReference type="Proteomes" id="UP000198951"/>
    </source>
</evidence>
<organism evidence="1 2">
    <name type="scientific">Flavobacterium gillisiae</name>
    <dbReference type="NCBI Taxonomy" id="150146"/>
    <lineage>
        <taxon>Bacteria</taxon>
        <taxon>Pseudomonadati</taxon>
        <taxon>Bacteroidota</taxon>
        <taxon>Flavobacteriia</taxon>
        <taxon>Flavobacteriales</taxon>
        <taxon>Flavobacteriaceae</taxon>
        <taxon>Flavobacterium</taxon>
    </lineage>
</organism>
<name>A0A1H4GAP0_9FLAO</name>
<dbReference type="InterPro" id="IPR009216">
    <property type="entry name" value="Virulence_factor_SrfB"/>
</dbReference>
<dbReference type="SUPFAM" id="SSF53067">
    <property type="entry name" value="Actin-like ATPase domain"/>
    <property type="match status" value="1"/>
</dbReference>
<dbReference type="OrthoDB" id="5437169at2"/>
<keyword evidence="2" id="KW-1185">Reference proteome</keyword>
<dbReference type="RefSeq" id="WP_091093880.1">
    <property type="nucleotide sequence ID" value="NZ_FNRD01000019.1"/>
</dbReference>
<dbReference type="EMBL" id="FNRD01000019">
    <property type="protein sequence ID" value="SEB06624.1"/>
    <property type="molecule type" value="Genomic_DNA"/>
</dbReference>
<dbReference type="Pfam" id="PF07520">
    <property type="entry name" value="SrfB"/>
    <property type="match status" value="1"/>
</dbReference>
<reference evidence="2" key="1">
    <citation type="submission" date="2016-10" db="EMBL/GenBank/DDBJ databases">
        <authorList>
            <person name="Varghese N."/>
            <person name="Submissions S."/>
        </authorList>
    </citation>
    <scope>NUCLEOTIDE SEQUENCE [LARGE SCALE GENOMIC DNA]</scope>
    <source>
        <strain evidence="2">DSM 22376</strain>
    </source>
</reference>
<dbReference type="AlphaFoldDB" id="A0A1H4GAP0"/>
<evidence type="ECO:0000313" key="1">
    <source>
        <dbReference type="EMBL" id="SEB06624.1"/>
    </source>
</evidence>